<keyword evidence="2" id="KW-1185">Reference proteome</keyword>
<organism evidence="1 2">
    <name type="scientific">Terribacillus halophilus</name>
    <dbReference type="NCBI Taxonomy" id="361279"/>
    <lineage>
        <taxon>Bacteria</taxon>
        <taxon>Bacillati</taxon>
        <taxon>Bacillota</taxon>
        <taxon>Bacilli</taxon>
        <taxon>Bacillales</taxon>
        <taxon>Bacillaceae</taxon>
        <taxon>Terribacillus</taxon>
    </lineage>
</organism>
<evidence type="ECO:0000313" key="1">
    <source>
        <dbReference type="EMBL" id="SDC34902.1"/>
    </source>
</evidence>
<dbReference type="AlphaFoldDB" id="A0A1G6KUY5"/>
<sequence length="66" mass="7227">MKFPNGETELVLKDNPDLAFAETEIVVDDVQALYGKLSKNIGVKWIQAHVAVMQAPDGNVFVLIGE</sequence>
<dbReference type="Proteomes" id="UP000198666">
    <property type="component" value="Unassembled WGS sequence"/>
</dbReference>
<name>A0A1G6KUY5_9BACI</name>
<dbReference type="EMBL" id="FMZB01000002">
    <property type="protein sequence ID" value="SDC34902.1"/>
    <property type="molecule type" value="Genomic_DNA"/>
</dbReference>
<proteinExistence type="predicted"/>
<accession>A0A1G6KUY5</accession>
<reference evidence="2" key="1">
    <citation type="submission" date="2016-10" db="EMBL/GenBank/DDBJ databases">
        <authorList>
            <person name="Varghese N."/>
            <person name="Submissions S."/>
        </authorList>
    </citation>
    <scope>NUCLEOTIDE SEQUENCE [LARGE SCALE GENOMIC DNA]</scope>
    <source>
        <strain evidence="2">DSM 21620</strain>
    </source>
</reference>
<gene>
    <name evidence="1" type="ORF">SAMN05421663_102153</name>
</gene>
<dbReference type="STRING" id="361279.SAMN05421663_102153"/>
<protein>
    <submittedName>
        <fullName evidence="1">Uncharacterized protein</fullName>
    </submittedName>
</protein>
<evidence type="ECO:0000313" key="2">
    <source>
        <dbReference type="Proteomes" id="UP000198666"/>
    </source>
</evidence>